<dbReference type="PANTHER" id="PTHR15079:SF3">
    <property type="entry name" value="MYELOID DIFFERENTIATION PRIMARY RESPONSE PROTEIN MYD88"/>
    <property type="match status" value="1"/>
</dbReference>
<dbReference type="GO" id="GO:0070976">
    <property type="term" value="F:TIR domain binding"/>
    <property type="evidence" value="ECO:0007669"/>
    <property type="project" value="InterPro"/>
</dbReference>
<feature type="domain" description="Death" evidence="7">
    <location>
        <begin position="54"/>
        <end position="119"/>
    </location>
</feature>
<dbReference type="EMBL" id="KF726122">
    <property type="protein sequence ID" value="AHB62785.1"/>
    <property type="molecule type" value="mRNA"/>
</dbReference>
<accession>V5TDJ4</accession>
<evidence type="ECO:0000256" key="4">
    <source>
        <dbReference type="ARBA" id="ARBA00022859"/>
    </source>
</evidence>
<keyword evidence="5" id="KW-0395">Inflammatory response</keyword>
<evidence type="ECO:0000256" key="2">
    <source>
        <dbReference type="ARBA" id="ARBA00022490"/>
    </source>
</evidence>
<dbReference type="InterPro" id="IPR034249">
    <property type="entry name" value="MyD88_Death"/>
</dbReference>
<dbReference type="InterPro" id="IPR017281">
    <property type="entry name" value="Myelin_different_resp_MyD88"/>
</dbReference>
<feature type="domain" description="TIR" evidence="8">
    <location>
        <begin position="172"/>
        <end position="305"/>
    </location>
</feature>
<dbReference type="Gene3D" id="3.40.50.10140">
    <property type="entry name" value="Toll/interleukin-1 receptor homology (TIR) domain"/>
    <property type="match status" value="1"/>
</dbReference>
<evidence type="ECO:0000256" key="6">
    <source>
        <dbReference type="SAM" id="MobiDB-lite"/>
    </source>
</evidence>
<feature type="region of interest" description="Disordered" evidence="6">
    <location>
        <begin position="394"/>
        <end position="414"/>
    </location>
</feature>
<dbReference type="SUPFAM" id="SSF52200">
    <property type="entry name" value="Toll/Interleukin receptor TIR domain"/>
    <property type="match status" value="1"/>
</dbReference>
<feature type="compositionally biased region" description="Polar residues" evidence="6">
    <location>
        <begin position="358"/>
        <end position="368"/>
    </location>
</feature>
<evidence type="ECO:0000313" key="9">
    <source>
        <dbReference type="EMBL" id="AHB62785.1"/>
    </source>
</evidence>
<dbReference type="PROSITE" id="PS50017">
    <property type="entry name" value="DEATH_DOMAIN"/>
    <property type="match status" value="1"/>
</dbReference>
<sequence>MATGLTDTGFALPEKYREFPLRALRITARSKLAQYLDPDGVLTLVSDNLDIVNNYNGLAELIGFSYMEIRNFMRRSSPTTELLDAWTCKDPQNATLGKLWDYLYLMERLDVLVDCRRTVVRDAEAYFEQQELEQYDFPIQDPEVSNSQVDREMEIDDLEGAVVEDIRYGTKTIYDAFVSYNEEPKDLEFVRKMIRELEGNQNLKLFIPGRDDIPGAAKYVVTAAMIEKRCRRVIIVISENFGKSVMCDFQVKFAQALAPGARSKRLIPVLIEKSPIPRILKFLTVCDFTKKDMEDWVWERLSLAVKAPLPQPTSASMRNESESQLDQSDIQSLGNISLELSGIYSSFRHSQDSHRVRQLSTQSWSPPTSREMEPESPSQAMQLGISKDYDSLQRRRNSNSVTQSTTQSFSPTVSAPTGCAYSITQSGALEKPHYQAIENSEPSSISREYASLSMETAFQSVLDESISSSEEVHFV</sequence>
<name>V5TDJ4_SINCU</name>
<dbReference type="AlphaFoldDB" id="V5TDJ4"/>
<dbReference type="Pfam" id="PF13676">
    <property type="entry name" value="TIR_2"/>
    <property type="match status" value="1"/>
</dbReference>
<evidence type="ECO:0000256" key="3">
    <source>
        <dbReference type="ARBA" id="ARBA00022588"/>
    </source>
</evidence>
<dbReference type="GO" id="GO:0045087">
    <property type="term" value="P:innate immune response"/>
    <property type="evidence" value="ECO:0007669"/>
    <property type="project" value="UniProtKB-KW"/>
</dbReference>
<dbReference type="Pfam" id="PF00531">
    <property type="entry name" value="Death"/>
    <property type="match status" value="1"/>
</dbReference>
<evidence type="ECO:0000256" key="1">
    <source>
        <dbReference type="ARBA" id="ARBA00004496"/>
    </source>
</evidence>
<dbReference type="PROSITE" id="PS50104">
    <property type="entry name" value="TIR"/>
    <property type="match status" value="1"/>
</dbReference>
<dbReference type="CDD" id="cd08312">
    <property type="entry name" value="Death_MyD88"/>
    <property type="match status" value="1"/>
</dbReference>
<dbReference type="SMART" id="SM00255">
    <property type="entry name" value="TIR"/>
    <property type="match status" value="1"/>
</dbReference>
<dbReference type="GO" id="GO:0035325">
    <property type="term" value="F:Toll-like receptor binding"/>
    <property type="evidence" value="ECO:0007669"/>
    <property type="project" value="TreeGrafter"/>
</dbReference>
<dbReference type="GO" id="GO:0008063">
    <property type="term" value="P:Toll signaling pathway"/>
    <property type="evidence" value="ECO:0007669"/>
    <property type="project" value="TreeGrafter"/>
</dbReference>
<evidence type="ECO:0000256" key="5">
    <source>
        <dbReference type="ARBA" id="ARBA00023198"/>
    </source>
</evidence>
<keyword evidence="4" id="KW-0391">Immunity</keyword>
<dbReference type="Gene3D" id="1.10.533.10">
    <property type="entry name" value="Death Domain, Fas"/>
    <property type="match status" value="1"/>
</dbReference>
<feature type="region of interest" description="Disordered" evidence="6">
    <location>
        <begin position="354"/>
        <end position="381"/>
    </location>
</feature>
<proteinExistence type="evidence at transcript level"/>
<dbReference type="GO" id="GO:0005737">
    <property type="term" value="C:cytoplasm"/>
    <property type="evidence" value="ECO:0007669"/>
    <property type="project" value="UniProtKB-SubCell"/>
</dbReference>
<organism evidence="9">
    <name type="scientific">Sinohyriopsis cumingii</name>
    <name type="common">Triangle sail mussel</name>
    <name type="synonym">Hyriopsis cumingii</name>
    <dbReference type="NCBI Taxonomy" id="165450"/>
    <lineage>
        <taxon>Eukaryota</taxon>
        <taxon>Metazoa</taxon>
        <taxon>Spiralia</taxon>
        <taxon>Lophotrochozoa</taxon>
        <taxon>Mollusca</taxon>
        <taxon>Bivalvia</taxon>
        <taxon>Autobranchia</taxon>
        <taxon>Heteroconchia</taxon>
        <taxon>Palaeoheterodonta</taxon>
        <taxon>Unionida</taxon>
        <taxon>Unionoidea</taxon>
        <taxon>Unionidae</taxon>
        <taxon>Gonideinae</taxon>
        <taxon>Sinohyriopsis</taxon>
    </lineage>
</organism>
<dbReference type="GO" id="GO:0050830">
    <property type="term" value="P:defense response to Gram-positive bacterium"/>
    <property type="evidence" value="ECO:0007669"/>
    <property type="project" value="TreeGrafter"/>
</dbReference>
<reference evidence="9" key="1">
    <citation type="journal article" date="2014" name="Dev. Comp. Immunol.">
        <title>Identification and function of two myeloid differentiation factor 88 variants in triangle-shell pearl mussel (Hyriopsis cumingii).</title>
        <authorList>
            <person name="Ren Q."/>
            <person name="Chen Y.H."/>
            <person name="Ding Z.F."/>
            <person name="Huang Y."/>
            <person name="Shi Y.R."/>
        </authorList>
    </citation>
    <scope>NUCLEOTIDE SEQUENCE</scope>
</reference>
<keyword evidence="3" id="KW-0399">Innate immunity</keyword>
<protein>
    <submittedName>
        <fullName evidence="9">Myeloid differentiation factor 88-2</fullName>
    </submittedName>
</protein>
<dbReference type="InterPro" id="IPR011029">
    <property type="entry name" value="DEATH-like_dom_sf"/>
</dbReference>
<comment type="subcellular location">
    <subcellularLocation>
        <location evidence="1">Cytoplasm</location>
    </subcellularLocation>
</comment>
<dbReference type="PANTHER" id="PTHR15079">
    <property type="entry name" value="MYD88"/>
    <property type="match status" value="1"/>
</dbReference>
<keyword evidence="2" id="KW-0963">Cytoplasm</keyword>
<evidence type="ECO:0000259" key="7">
    <source>
        <dbReference type="PROSITE" id="PS50017"/>
    </source>
</evidence>
<evidence type="ECO:0000259" key="8">
    <source>
        <dbReference type="PROSITE" id="PS50104"/>
    </source>
</evidence>
<feature type="compositionally biased region" description="Low complexity" evidence="6">
    <location>
        <begin position="398"/>
        <end position="414"/>
    </location>
</feature>
<dbReference type="GO" id="GO:0034142">
    <property type="term" value="P:toll-like receptor 4 signaling pathway"/>
    <property type="evidence" value="ECO:0007669"/>
    <property type="project" value="TreeGrafter"/>
</dbReference>
<dbReference type="InterPro" id="IPR000157">
    <property type="entry name" value="TIR_dom"/>
</dbReference>
<dbReference type="InterPro" id="IPR000488">
    <property type="entry name" value="Death_dom"/>
</dbReference>
<dbReference type="GO" id="GO:0005886">
    <property type="term" value="C:plasma membrane"/>
    <property type="evidence" value="ECO:0007669"/>
    <property type="project" value="TreeGrafter"/>
</dbReference>
<dbReference type="GO" id="GO:0002755">
    <property type="term" value="P:MyD88-dependent toll-like receptor signaling pathway"/>
    <property type="evidence" value="ECO:0007669"/>
    <property type="project" value="InterPro"/>
</dbReference>
<dbReference type="InterPro" id="IPR035897">
    <property type="entry name" value="Toll_tir_struct_dom_sf"/>
</dbReference>
<dbReference type="GO" id="GO:0043123">
    <property type="term" value="P:positive regulation of canonical NF-kappaB signal transduction"/>
    <property type="evidence" value="ECO:0007669"/>
    <property type="project" value="InterPro"/>
</dbReference>
<dbReference type="SUPFAM" id="SSF47986">
    <property type="entry name" value="DEATH domain"/>
    <property type="match status" value="1"/>
</dbReference>